<feature type="domain" description="Methylated-DNA-[protein]-cysteine S-methyltransferase DNA binding" evidence="3">
    <location>
        <begin position="65"/>
        <end position="147"/>
    </location>
</feature>
<dbReference type="RefSeq" id="WP_108684832.1">
    <property type="nucleotide sequence ID" value="NZ_QCYK01000001.1"/>
</dbReference>
<keyword evidence="5" id="KW-1185">Reference proteome</keyword>
<protein>
    <recommendedName>
        <fullName evidence="3">Methylated-DNA-[protein]-cysteine S-methyltransferase DNA binding domain-containing protein</fullName>
    </recommendedName>
</protein>
<dbReference type="InterPro" id="IPR036217">
    <property type="entry name" value="MethylDNA_cys_MeTrfase_DNAb"/>
</dbReference>
<accession>A0A2T7BKN9</accession>
<evidence type="ECO:0000256" key="2">
    <source>
        <dbReference type="SAM" id="MobiDB-lite"/>
    </source>
</evidence>
<dbReference type="GO" id="GO:0003824">
    <property type="term" value="F:catalytic activity"/>
    <property type="evidence" value="ECO:0007669"/>
    <property type="project" value="InterPro"/>
</dbReference>
<dbReference type="PANTHER" id="PTHR42942:SF1">
    <property type="entry name" value="ALKYLTRANSFERASE-LIKE PROTEIN 1"/>
    <property type="match status" value="1"/>
</dbReference>
<evidence type="ECO:0000313" key="4">
    <source>
        <dbReference type="EMBL" id="PUZ28191.1"/>
    </source>
</evidence>
<dbReference type="InterPro" id="IPR036388">
    <property type="entry name" value="WH-like_DNA-bd_sf"/>
</dbReference>
<gene>
    <name evidence="4" type="ORF">DCC81_01535</name>
</gene>
<name>A0A2T7BKN9_9BACT</name>
<evidence type="ECO:0000256" key="1">
    <source>
        <dbReference type="ARBA" id="ARBA00022763"/>
    </source>
</evidence>
<dbReference type="EMBL" id="QCYK01000001">
    <property type="protein sequence ID" value="PUZ28191.1"/>
    <property type="molecule type" value="Genomic_DNA"/>
</dbReference>
<dbReference type="AlphaFoldDB" id="A0A2T7BKN9"/>
<sequence>MKKSPSPGAASSSKPAKPAVKQAAKVKTKPAADAKTAKKSAPVVKTAARKALPAATPPSKGKESFFEEVFRLVRMVPKGRVTSYGDIANAAEARITARMVGWAMHAAGSAQPPVPAHRVVNSSGVLSGRQAFPTPTLMQELLEQEGVKVKNDKVQNFSKLRWAFPPAKSKDMPVIKGAK</sequence>
<dbReference type="SUPFAM" id="SSF46767">
    <property type="entry name" value="Methylated DNA-protein cysteine methyltransferase, C-terminal domain"/>
    <property type="match status" value="1"/>
</dbReference>
<comment type="caution">
    <text evidence="4">The sequence shown here is derived from an EMBL/GenBank/DDBJ whole genome shotgun (WGS) entry which is preliminary data.</text>
</comment>
<dbReference type="Gene3D" id="1.10.10.10">
    <property type="entry name" value="Winged helix-like DNA-binding domain superfamily/Winged helix DNA-binding domain"/>
    <property type="match status" value="1"/>
</dbReference>
<organism evidence="4 5">
    <name type="scientific">Chitinophaga parva</name>
    <dbReference type="NCBI Taxonomy" id="2169414"/>
    <lineage>
        <taxon>Bacteria</taxon>
        <taxon>Pseudomonadati</taxon>
        <taxon>Bacteroidota</taxon>
        <taxon>Chitinophagia</taxon>
        <taxon>Chitinophagales</taxon>
        <taxon>Chitinophagaceae</taxon>
        <taxon>Chitinophaga</taxon>
    </lineage>
</organism>
<evidence type="ECO:0000259" key="3">
    <source>
        <dbReference type="Pfam" id="PF01035"/>
    </source>
</evidence>
<keyword evidence="1" id="KW-0227">DNA damage</keyword>
<reference evidence="4 5" key="1">
    <citation type="submission" date="2018-04" db="EMBL/GenBank/DDBJ databases">
        <title>Chitinophaga fuyangensis sp. nov., isolated from soil in a chemical factory.</title>
        <authorList>
            <person name="Chen K."/>
        </authorList>
    </citation>
    <scope>NUCLEOTIDE SEQUENCE [LARGE SCALE GENOMIC DNA]</scope>
    <source>
        <strain evidence="4 5">LY-1</strain>
    </source>
</reference>
<dbReference type="Proteomes" id="UP000244450">
    <property type="component" value="Unassembled WGS sequence"/>
</dbReference>
<dbReference type="GO" id="GO:0006281">
    <property type="term" value="P:DNA repair"/>
    <property type="evidence" value="ECO:0007669"/>
    <property type="project" value="InterPro"/>
</dbReference>
<dbReference type="Pfam" id="PF01035">
    <property type="entry name" value="DNA_binding_1"/>
    <property type="match status" value="1"/>
</dbReference>
<dbReference type="OrthoDB" id="9132167at2"/>
<feature type="compositionally biased region" description="Low complexity" evidence="2">
    <location>
        <begin position="1"/>
        <end position="29"/>
    </location>
</feature>
<feature type="region of interest" description="Disordered" evidence="2">
    <location>
        <begin position="1"/>
        <end position="43"/>
    </location>
</feature>
<dbReference type="CDD" id="cd06445">
    <property type="entry name" value="ATase"/>
    <property type="match status" value="1"/>
</dbReference>
<proteinExistence type="predicted"/>
<dbReference type="PANTHER" id="PTHR42942">
    <property type="entry name" value="6-O-METHYLGUANINE DNA METHYLTRANSFERASE"/>
    <property type="match status" value="1"/>
</dbReference>
<dbReference type="InterPro" id="IPR014048">
    <property type="entry name" value="MethylDNA_cys_MeTrfase_DNA-bd"/>
</dbReference>
<dbReference type="InterPro" id="IPR052520">
    <property type="entry name" value="ATL_DNA_repair"/>
</dbReference>
<evidence type="ECO:0000313" key="5">
    <source>
        <dbReference type="Proteomes" id="UP000244450"/>
    </source>
</evidence>